<reference evidence="1 2" key="1">
    <citation type="submission" date="2011-12" db="EMBL/GenBank/DDBJ databases">
        <title>The Genome Sequence of Prevotella maculosa OT 289.</title>
        <authorList>
            <consortium name="The Broad Institute Genome Sequencing Platform"/>
            <person name="Earl A."/>
            <person name="Ward D."/>
            <person name="Feldgarden M."/>
            <person name="Gevers D."/>
            <person name="Izard J."/>
            <person name="Blanton J.M."/>
            <person name="Mathney J."/>
            <person name="Tanner A.C."/>
            <person name="Dewhirst F.E."/>
            <person name="Young S.K."/>
            <person name="Zeng Q."/>
            <person name="Gargeya S."/>
            <person name="Fitzgerald M."/>
            <person name="Haas B."/>
            <person name="Abouelleil A."/>
            <person name="Alvarado L."/>
            <person name="Arachchi H.M."/>
            <person name="Berlin A."/>
            <person name="Chapman S.B."/>
            <person name="Gearin G."/>
            <person name="Goldberg J."/>
            <person name="Griggs A."/>
            <person name="Gujja S."/>
            <person name="Hansen M."/>
            <person name="Heiman D."/>
            <person name="Howarth C."/>
            <person name="Larimer J."/>
            <person name="Lui A."/>
            <person name="MacDonald P.J.P."/>
            <person name="McCowen C."/>
            <person name="Montmayeur A."/>
            <person name="Murphy C."/>
            <person name="Neiman D."/>
            <person name="Pearson M."/>
            <person name="Priest M."/>
            <person name="Roberts A."/>
            <person name="Saif S."/>
            <person name="Shea T."/>
            <person name="Sisk P."/>
            <person name="Stolte C."/>
            <person name="Sykes S."/>
            <person name="Wortman J."/>
            <person name="Nusbaum C."/>
            <person name="Birren B."/>
        </authorList>
    </citation>
    <scope>NUCLEOTIDE SEQUENCE [LARGE SCALE GENOMIC DNA]</scope>
    <source>
        <strain evidence="1 2">OT 289</strain>
    </source>
</reference>
<sequence length="254" mass="29898">MEKRLYCLCSMLIGIAVACHSQRIEVSRQTIKGDFDNDKREDWLTVVCKTHYEKGEEDPKTWYFSEITVEGKLVLGNRKTLHFTDSESLDAVIGGELSYFSPHPGIIVRAFREPHGSTVTITYDYYLYNIALHDWYRYKIATYDQATWEEASVAFEYCNKAQKPLVGSKSRRHSTAQPDPMLPKSPLKYLRQLNERKWYPKYYYDFVSCIEVLNQVDKKIGRKAIEKLVKHLKPHNSTWAHYIVSNYLNRNMRY</sequence>
<organism evidence="1 2">
    <name type="scientific">Segatella maculosa OT 289</name>
    <dbReference type="NCBI Taxonomy" id="999422"/>
    <lineage>
        <taxon>Bacteria</taxon>
        <taxon>Pseudomonadati</taxon>
        <taxon>Bacteroidota</taxon>
        <taxon>Bacteroidia</taxon>
        <taxon>Bacteroidales</taxon>
        <taxon>Prevotellaceae</taxon>
        <taxon>Segatella</taxon>
    </lineage>
</organism>
<dbReference type="AlphaFoldDB" id="H1HJ91"/>
<dbReference type="HOGENOM" id="CLU_1208922_0_0_10"/>
<dbReference type="PATRIC" id="fig|999422.3.peg.226"/>
<evidence type="ECO:0000313" key="1">
    <source>
        <dbReference type="EMBL" id="EHO74090.1"/>
    </source>
</evidence>
<protein>
    <recommendedName>
        <fullName evidence="3">Lipoprotein</fullName>
    </recommendedName>
</protein>
<proteinExistence type="predicted"/>
<dbReference type="EMBL" id="AGEK01000012">
    <property type="protein sequence ID" value="EHO74090.1"/>
    <property type="molecule type" value="Genomic_DNA"/>
</dbReference>
<comment type="caution">
    <text evidence="1">The sequence shown here is derived from an EMBL/GenBank/DDBJ whole genome shotgun (WGS) entry which is preliminary data.</text>
</comment>
<dbReference type="PROSITE" id="PS51257">
    <property type="entry name" value="PROKAR_LIPOPROTEIN"/>
    <property type="match status" value="1"/>
</dbReference>
<gene>
    <name evidence="1" type="ORF">HMPREF9944_00235</name>
</gene>
<dbReference type="Proteomes" id="UP000003167">
    <property type="component" value="Unassembled WGS sequence"/>
</dbReference>
<evidence type="ECO:0008006" key="3">
    <source>
        <dbReference type="Google" id="ProtNLM"/>
    </source>
</evidence>
<accession>H1HJ91</accession>
<dbReference type="RefSeq" id="WP_008563845.1">
    <property type="nucleotide sequence ID" value="NZ_JH594500.1"/>
</dbReference>
<dbReference type="STRING" id="999422.HMPREF9944_00235"/>
<evidence type="ECO:0000313" key="2">
    <source>
        <dbReference type="Proteomes" id="UP000003167"/>
    </source>
</evidence>
<name>H1HJ91_9BACT</name>
<keyword evidence="2" id="KW-1185">Reference proteome</keyword>